<sequence>MTAFSPRRLAALVVAVGTVLLTGVVTAAPAGAADPVDYRQTKTLTREHVATDGTTTTVDSREVTVQVDRTQSLRGRERIHVSWSGARPSAGRSADPYGFNGMNQEYPVVILQCRGVDDASAPEAEQVRPETCWTSTYLQRYAAGVVSAGVWRHDRYASDEDRADQETLPGWPAECGLLPGSVFAQHLLPFEAASGTVYPSCSNTTIAPESAIDAALPPADIAAFTNLDGTGDVQFEMRTSTENESLGCSSEVPCTLVVIPIMGLSCLDADPACLQTGDFAPGSSNLSDVGVDDAVSPRFWWSESNWRNRFSVPLDFALPPDACDVLDSRAPVGMYGSELLNQASLQWAPAYCLRADRFKFQHNRMPESSALRLLGTGDAVAAFVSDAARSSTVDLAYAPTAVTGFGVAFVADLPDNAGELTQLRMTPRLLAKLLTQSYPATNDVRAHEGLENNPLALNTDPEFLELNPGLSTVAAEAKATILSLSEASDVMTAVTGYLAADPEAMAFLGGEPDPWGMRVNPSYQDIDVPREDWPMLDTYVRESTRECEQLIRSPYLGLVAAPVNSLRKISEAVLDAWPNVQTQCTRSTTTDPWKFGRIARQNYGVRFMLGLVSLGDAERYGLRTAELRTAGTGPGATFVAPSVATMSTAVAQATQTAPGKPFTFDRTSLDPTGYPGTMVVSTAARVSGLDAADAGHVAQFIRTATTEGQISGPGNGQLPDGFVPIASTGPTAALYAAAQQAASTIEAQKGPAVAPPTTPATVPLGAATGSLAVRPPAPRSGGVPVGGTPQTVDGLPAPASADVEAAGPSGTTVAQESGAGGTAVKATLGLALAGVLGAPLLRSLATRRRAS</sequence>
<name>A0A7Y6DWE8_9CELL</name>
<dbReference type="SUPFAM" id="SSF53850">
    <property type="entry name" value="Periplasmic binding protein-like II"/>
    <property type="match status" value="1"/>
</dbReference>
<proteinExistence type="predicted"/>
<reference evidence="3 4" key="1">
    <citation type="submission" date="2020-05" db="EMBL/GenBank/DDBJ databases">
        <title>Genome Sequencing of Type Strains.</title>
        <authorList>
            <person name="Lemaire J.F."/>
            <person name="Inderbitzin P."/>
            <person name="Gregorio O.A."/>
            <person name="Collins S.B."/>
            <person name="Wespe N."/>
            <person name="Knight-Connoni V."/>
        </authorList>
    </citation>
    <scope>NUCLEOTIDE SEQUENCE [LARGE SCALE GENOMIC DNA]</scope>
    <source>
        <strain evidence="3 4">ATCC 25174</strain>
    </source>
</reference>
<dbReference type="EMBL" id="JABMCI010000052">
    <property type="protein sequence ID" value="NUU16553.1"/>
    <property type="molecule type" value="Genomic_DNA"/>
</dbReference>
<dbReference type="Proteomes" id="UP000565724">
    <property type="component" value="Unassembled WGS sequence"/>
</dbReference>
<comment type="caution">
    <text evidence="3">The sequence shown here is derived from an EMBL/GenBank/DDBJ whole genome shotgun (WGS) entry which is preliminary data.</text>
</comment>
<keyword evidence="2" id="KW-0732">Signal</keyword>
<feature type="region of interest" description="Disordered" evidence="1">
    <location>
        <begin position="774"/>
        <end position="818"/>
    </location>
</feature>
<dbReference type="RefSeq" id="WP_175346438.1">
    <property type="nucleotide sequence ID" value="NZ_JABMCI010000052.1"/>
</dbReference>
<gene>
    <name evidence="3" type="ORF">HP550_04745</name>
</gene>
<evidence type="ECO:0008006" key="5">
    <source>
        <dbReference type="Google" id="ProtNLM"/>
    </source>
</evidence>
<protein>
    <recommendedName>
        <fullName evidence="5">Solute-binding protein family 5 domain-containing protein</fullName>
    </recommendedName>
</protein>
<feature type="signal peptide" evidence="2">
    <location>
        <begin position="1"/>
        <end position="27"/>
    </location>
</feature>
<evidence type="ECO:0000313" key="3">
    <source>
        <dbReference type="EMBL" id="NUU16553.1"/>
    </source>
</evidence>
<evidence type="ECO:0000313" key="4">
    <source>
        <dbReference type="Proteomes" id="UP000565724"/>
    </source>
</evidence>
<evidence type="ECO:0000256" key="2">
    <source>
        <dbReference type="SAM" id="SignalP"/>
    </source>
</evidence>
<keyword evidence="4" id="KW-1185">Reference proteome</keyword>
<evidence type="ECO:0000256" key="1">
    <source>
        <dbReference type="SAM" id="MobiDB-lite"/>
    </source>
</evidence>
<dbReference type="AlphaFoldDB" id="A0A7Y6DWE8"/>
<organism evidence="3 4">
    <name type="scientific">Cellulomonas humilata</name>
    <dbReference type="NCBI Taxonomy" id="144055"/>
    <lineage>
        <taxon>Bacteria</taxon>
        <taxon>Bacillati</taxon>
        <taxon>Actinomycetota</taxon>
        <taxon>Actinomycetes</taxon>
        <taxon>Micrococcales</taxon>
        <taxon>Cellulomonadaceae</taxon>
        <taxon>Cellulomonas</taxon>
    </lineage>
</organism>
<feature type="chain" id="PRO_5038734710" description="Solute-binding protein family 5 domain-containing protein" evidence="2">
    <location>
        <begin position="28"/>
        <end position="851"/>
    </location>
</feature>
<accession>A0A7Y6DWE8</accession>